<dbReference type="GO" id="GO:0003677">
    <property type="term" value="F:DNA binding"/>
    <property type="evidence" value="ECO:0007669"/>
    <property type="project" value="InterPro"/>
</dbReference>
<organism evidence="8 9">
    <name type="scientific">Parabacteroides acidifaciens</name>
    <dbReference type="NCBI Taxonomy" id="2290935"/>
    <lineage>
        <taxon>Bacteria</taxon>
        <taxon>Pseudomonadati</taxon>
        <taxon>Bacteroidota</taxon>
        <taxon>Bacteroidia</taxon>
        <taxon>Bacteroidales</taxon>
        <taxon>Tannerellaceae</taxon>
        <taxon>Parabacteroides</taxon>
    </lineage>
</organism>
<dbReference type="InterPro" id="IPR007627">
    <property type="entry name" value="RNA_pol_sigma70_r2"/>
</dbReference>
<feature type="domain" description="RNA polymerase sigma-70 region 2" evidence="5">
    <location>
        <begin position="19"/>
        <end position="85"/>
    </location>
</feature>
<dbReference type="CDD" id="cd06171">
    <property type="entry name" value="Sigma70_r4"/>
    <property type="match status" value="1"/>
</dbReference>
<evidence type="ECO:0000259" key="5">
    <source>
        <dbReference type="Pfam" id="PF04542"/>
    </source>
</evidence>
<dbReference type="EMBL" id="QREV01000073">
    <property type="protein sequence ID" value="RDU47577.1"/>
    <property type="molecule type" value="Genomic_DNA"/>
</dbReference>
<dbReference type="Gene3D" id="1.10.10.10">
    <property type="entry name" value="Winged helix-like DNA-binding domain superfamily/Winged helix DNA-binding domain"/>
    <property type="match status" value="1"/>
</dbReference>
<dbReference type="SUPFAM" id="SSF88946">
    <property type="entry name" value="Sigma2 domain of RNA polymerase sigma factors"/>
    <property type="match status" value="1"/>
</dbReference>
<evidence type="ECO:0000313" key="7">
    <source>
        <dbReference type="EMBL" id="MBC8603685.1"/>
    </source>
</evidence>
<reference evidence="7 10" key="2">
    <citation type="submission" date="2020-08" db="EMBL/GenBank/DDBJ databases">
        <title>Genome public.</title>
        <authorList>
            <person name="Liu C."/>
            <person name="Sun Q."/>
        </authorList>
    </citation>
    <scope>NUCLEOTIDE SEQUENCE [LARGE SCALE GENOMIC DNA]</scope>
    <source>
        <strain evidence="7 10">426_9</strain>
    </source>
</reference>
<dbReference type="AlphaFoldDB" id="A0A3D8HAL4"/>
<evidence type="ECO:0000313" key="9">
    <source>
        <dbReference type="Proteomes" id="UP000256321"/>
    </source>
</evidence>
<dbReference type="InterPro" id="IPR013324">
    <property type="entry name" value="RNA_pol_sigma_r3/r4-like"/>
</dbReference>
<evidence type="ECO:0000256" key="1">
    <source>
        <dbReference type="ARBA" id="ARBA00010641"/>
    </source>
</evidence>
<gene>
    <name evidence="8" type="ORF">DWU89_18885</name>
    <name evidence="7" type="ORF">H8784_18415</name>
</gene>
<evidence type="ECO:0000256" key="4">
    <source>
        <dbReference type="ARBA" id="ARBA00023163"/>
    </source>
</evidence>
<dbReference type="Proteomes" id="UP000629596">
    <property type="component" value="Unassembled WGS sequence"/>
</dbReference>
<dbReference type="PANTHER" id="PTHR43133:SF46">
    <property type="entry name" value="RNA POLYMERASE SIGMA-70 FACTOR ECF SUBFAMILY"/>
    <property type="match status" value="1"/>
</dbReference>
<dbReference type="GO" id="GO:0016987">
    <property type="term" value="F:sigma factor activity"/>
    <property type="evidence" value="ECO:0007669"/>
    <property type="project" value="UniProtKB-KW"/>
</dbReference>
<dbReference type="SUPFAM" id="SSF88659">
    <property type="entry name" value="Sigma3 and sigma4 domains of RNA polymerase sigma factors"/>
    <property type="match status" value="1"/>
</dbReference>
<evidence type="ECO:0000256" key="3">
    <source>
        <dbReference type="ARBA" id="ARBA00023082"/>
    </source>
</evidence>
<dbReference type="Gene3D" id="1.10.1740.10">
    <property type="match status" value="1"/>
</dbReference>
<evidence type="ECO:0000313" key="8">
    <source>
        <dbReference type="EMBL" id="RDU47577.1"/>
    </source>
</evidence>
<evidence type="ECO:0000256" key="2">
    <source>
        <dbReference type="ARBA" id="ARBA00023015"/>
    </source>
</evidence>
<dbReference type="PANTHER" id="PTHR43133">
    <property type="entry name" value="RNA POLYMERASE ECF-TYPE SIGMA FACTO"/>
    <property type="match status" value="1"/>
</dbReference>
<dbReference type="InterPro" id="IPR014284">
    <property type="entry name" value="RNA_pol_sigma-70_dom"/>
</dbReference>
<feature type="domain" description="RNA polymerase sigma factor 70 region 4 type 2" evidence="6">
    <location>
        <begin position="116"/>
        <end position="167"/>
    </location>
</feature>
<dbReference type="Pfam" id="PF04542">
    <property type="entry name" value="Sigma70_r2"/>
    <property type="match status" value="1"/>
</dbReference>
<dbReference type="EMBL" id="JACRTI010000073">
    <property type="protein sequence ID" value="MBC8603685.1"/>
    <property type="molecule type" value="Genomic_DNA"/>
</dbReference>
<protein>
    <submittedName>
        <fullName evidence="8">Sigma-70 family RNA polymerase sigma factor</fullName>
    </submittedName>
</protein>
<comment type="caution">
    <text evidence="8">The sequence shown here is derived from an EMBL/GenBank/DDBJ whole genome shotgun (WGS) entry which is preliminary data.</text>
</comment>
<keyword evidence="3" id="KW-0731">Sigma factor</keyword>
<keyword evidence="10" id="KW-1185">Reference proteome</keyword>
<keyword evidence="4" id="KW-0804">Transcription</keyword>
<proteinExistence type="inferred from homology"/>
<evidence type="ECO:0000259" key="6">
    <source>
        <dbReference type="Pfam" id="PF08281"/>
    </source>
</evidence>
<dbReference type="Pfam" id="PF08281">
    <property type="entry name" value="Sigma70_r4_2"/>
    <property type="match status" value="1"/>
</dbReference>
<dbReference type="InterPro" id="IPR013325">
    <property type="entry name" value="RNA_pol_sigma_r2"/>
</dbReference>
<dbReference type="Proteomes" id="UP000256321">
    <property type="component" value="Unassembled WGS sequence"/>
</dbReference>
<dbReference type="InterPro" id="IPR039425">
    <property type="entry name" value="RNA_pol_sigma-70-like"/>
</dbReference>
<evidence type="ECO:0000313" key="10">
    <source>
        <dbReference type="Proteomes" id="UP000629596"/>
    </source>
</evidence>
<keyword evidence="2" id="KW-0805">Transcription regulation</keyword>
<dbReference type="NCBIfam" id="TIGR02937">
    <property type="entry name" value="sigma70-ECF"/>
    <property type="match status" value="1"/>
</dbReference>
<dbReference type="InterPro" id="IPR036388">
    <property type="entry name" value="WH-like_DNA-bd_sf"/>
</dbReference>
<accession>A0A3D8HAL4</accession>
<reference evidence="8 9" key="1">
    <citation type="submission" date="2018-07" db="EMBL/GenBank/DDBJ databases">
        <title>Parabacteroides acidifaciens nov. sp., isolated from human feces.</title>
        <authorList>
            <person name="Wang Y.J."/>
        </authorList>
    </citation>
    <scope>NUCLEOTIDE SEQUENCE [LARGE SCALE GENOMIC DNA]</scope>
    <source>
        <strain evidence="8 9">426-9</strain>
    </source>
</reference>
<name>A0A3D8HAL4_9BACT</name>
<sequence>MKTIWEQFINNDENAFAALFEETSGPLYKYGLKFMADEDTVKDCIQDLFIKLYKNRHSLPKLENPTFYLFRSLKNLLFDAILQKEKVVYLSPQEISFHADFFYDNQEEPVDDNIKEKFEEVVNSLSDRQKEAIYLRYQADMSYDEISKLLDINYQSARNLVHRSIEKIRSAIKN</sequence>
<dbReference type="RefSeq" id="WP_115501184.1">
    <property type="nucleotide sequence ID" value="NZ_JACRTI010000073.1"/>
</dbReference>
<dbReference type="GO" id="GO:0006352">
    <property type="term" value="P:DNA-templated transcription initiation"/>
    <property type="evidence" value="ECO:0007669"/>
    <property type="project" value="InterPro"/>
</dbReference>
<dbReference type="InterPro" id="IPR013249">
    <property type="entry name" value="RNA_pol_sigma70_r4_t2"/>
</dbReference>
<comment type="similarity">
    <text evidence="1">Belongs to the sigma-70 factor family. ECF subfamily.</text>
</comment>